<keyword evidence="2" id="KW-0313">Glucose metabolism</keyword>
<protein>
    <submittedName>
        <fullName evidence="4">6-phosphogluconolactonase</fullName>
    </submittedName>
</protein>
<proteinExistence type="inferred from homology"/>
<dbReference type="Pfam" id="PF10282">
    <property type="entry name" value="Lactonase"/>
    <property type="match status" value="1"/>
</dbReference>
<dbReference type="InterPro" id="IPR015943">
    <property type="entry name" value="WD40/YVTN_repeat-like_dom_sf"/>
</dbReference>
<organism evidence="4 5">
    <name type="scientific">Pedobacter antarcticus 4BY</name>
    <dbReference type="NCBI Taxonomy" id="1358423"/>
    <lineage>
        <taxon>Bacteria</taxon>
        <taxon>Pseudomonadati</taxon>
        <taxon>Bacteroidota</taxon>
        <taxon>Sphingobacteriia</taxon>
        <taxon>Sphingobacteriales</taxon>
        <taxon>Sphingobacteriaceae</taxon>
        <taxon>Pedobacter</taxon>
    </lineage>
</organism>
<comment type="caution">
    <text evidence="4">The sequence shown here is derived from an EMBL/GenBank/DDBJ whole genome shotgun (WGS) entry which is preliminary data.</text>
</comment>
<dbReference type="Proteomes" id="UP000028007">
    <property type="component" value="Unassembled WGS sequence"/>
</dbReference>
<comment type="similarity">
    <text evidence="1">Belongs to the cycloisomerase 2 family.</text>
</comment>
<dbReference type="FunFam" id="2.130.10.10:FF:000306">
    <property type="entry name" value="3-carboxymuconate cyclase"/>
    <property type="match status" value="1"/>
</dbReference>
<dbReference type="OrthoDB" id="9790815at2"/>
<evidence type="ECO:0000313" key="5">
    <source>
        <dbReference type="Proteomes" id="UP000028007"/>
    </source>
</evidence>
<keyword evidence="2" id="KW-0119">Carbohydrate metabolism</keyword>
<sequence>MKKIYAMAIATMSIFSVHAQSSGDYQLLVGTYTAPGKSEGIYIYNYQSKTAGTHLVSVAKNIINPSYLAVSKDREFVYAVNEDADKSTISAFSFDQSGGKLNFLNKQDAKGADPCYLIADEYNVISANYSGGTISVFGRQADGSLSPAKQIIQHTGSGPDKARQESAHVHMVRFTPDGKYVVVNDLGMDMVFLYQYNQESQQDILVLKDSLSVKPGSGPRHIVFSPSGKNAYLVHEMSGDVTVFDYNDGQLKKIQEISMLAPDFKGETGAADIQISSDGKFLYSSNRGTANAITTFAVGKDGKLTYKTITPTLGKGPRAFVIDPSGKWLLVGHQYTDEIVIFSRNSLNGSLKDSGKRIEVGAPVSIVFVPKK</sequence>
<gene>
    <name evidence="4" type="ORF">N180_11435</name>
</gene>
<keyword evidence="5" id="KW-1185">Reference proteome</keyword>
<evidence type="ECO:0000256" key="3">
    <source>
        <dbReference type="SAM" id="SignalP"/>
    </source>
</evidence>
<dbReference type="GO" id="GO:0017057">
    <property type="term" value="F:6-phosphogluconolactonase activity"/>
    <property type="evidence" value="ECO:0007669"/>
    <property type="project" value="TreeGrafter"/>
</dbReference>
<dbReference type="AlphaFoldDB" id="A0A081PH60"/>
<evidence type="ECO:0000256" key="1">
    <source>
        <dbReference type="ARBA" id="ARBA00005564"/>
    </source>
</evidence>
<evidence type="ECO:0000313" key="4">
    <source>
        <dbReference type="EMBL" id="KEQ30033.1"/>
    </source>
</evidence>
<dbReference type="GO" id="GO:0006006">
    <property type="term" value="P:glucose metabolic process"/>
    <property type="evidence" value="ECO:0007669"/>
    <property type="project" value="UniProtKB-KW"/>
</dbReference>
<dbReference type="InterPro" id="IPR011048">
    <property type="entry name" value="Haem_d1_sf"/>
</dbReference>
<reference evidence="4 5" key="1">
    <citation type="journal article" date="1992" name="Int. J. Syst. Bacteriol.">
        <title>Sphingobacterium antarcticus sp. nov. a Psychrotrophic Bacterium from the Soils of Schirmacher Oasis, Antarctica.</title>
        <authorList>
            <person name="Shivaji S."/>
            <person name="Ray M.K."/>
            <person name="Rao N.S."/>
            <person name="Saiserr L."/>
            <person name="Jagannadham M.V."/>
            <person name="Kumar G.S."/>
            <person name="Reddy G."/>
            <person name="Bhargava P.M."/>
        </authorList>
    </citation>
    <scope>NUCLEOTIDE SEQUENCE [LARGE SCALE GENOMIC DNA]</scope>
    <source>
        <strain evidence="4 5">4BY</strain>
    </source>
</reference>
<dbReference type="PANTHER" id="PTHR30344">
    <property type="entry name" value="6-PHOSPHOGLUCONOLACTONASE-RELATED"/>
    <property type="match status" value="1"/>
</dbReference>
<dbReference type="RefSeq" id="WP_037440711.1">
    <property type="nucleotide sequence ID" value="NZ_JNFF01000053.1"/>
</dbReference>
<dbReference type="Gene3D" id="2.130.10.10">
    <property type="entry name" value="YVTN repeat-like/Quinoprotein amine dehydrogenase"/>
    <property type="match status" value="1"/>
</dbReference>
<dbReference type="eggNOG" id="COG2706">
    <property type="taxonomic scope" value="Bacteria"/>
</dbReference>
<feature type="chain" id="PRO_5001761905" evidence="3">
    <location>
        <begin position="20"/>
        <end position="372"/>
    </location>
</feature>
<feature type="signal peptide" evidence="3">
    <location>
        <begin position="1"/>
        <end position="19"/>
    </location>
</feature>
<keyword evidence="3" id="KW-0732">Signal</keyword>
<dbReference type="GO" id="GO:0005829">
    <property type="term" value="C:cytosol"/>
    <property type="evidence" value="ECO:0007669"/>
    <property type="project" value="TreeGrafter"/>
</dbReference>
<dbReference type="InterPro" id="IPR050282">
    <property type="entry name" value="Cycloisomerase_2"/>
</dbReference>
<dbReference type="PANTHER" id="PTHR30344:SF1">
    <property type="entry name" value="6-PHOSPHOGLUCONOLACTONASE"/>
    <property type="match status" value="1"/>
</dbReference>
<name>A0A081PH60_9SPHI</name>
<accession>A0A081PH60</accession>
<dbReference type="EMBL" id="JNFF01000053">
    <property type="protein sequence ID" value="KEQ30033.1"/>
    <property type="molecule type" value="Genomic_DNA"/>
</dbReference>
<dbReference type="InterPro" id="IPR019405">
    <property type="entry name" value="Lactonase_7-beta_prop"/>
</dbReference>
<evidence type="ECO:0000256" key="2">
    <source>
        <dbReference type="ARBA" id="ARBA00022526"/>
    </source>
</evidence>
<dbReference type="SUPFAM" id="SSF51004">
    <property type="entry name" value="C-terminal (heme d1) domain of cytochrome cd1-nitrite reductase"/>
    <property type="match status" value="1"/>
</dbReference>